<evidence type="ECO:0000313" key="1">
    <source>
        <dbReference type="EMBL" id="KON84632.1"/>
    </source>
</evidence>
<keyword evidence="2" id="KW-1185">Reference proteome</keyword>
<dbReference type="RefSeq" id="WP_053428228.1">
    <property type="nucleotide sequence ID" value="NZ_JAMQJB010000001.1"/>
</dbReference>
<evidence type="ECO:0000313" key="2">
    <source>
        <dbReference type="Proteomes" id="UP000037405"/>
    </source>
</evidence>
<dbReference type="PATRIC" id="fig|189381.12.peg.2294"/>
<reference evidence="2" key="1">
    <citation type="submission" date="2015-07" db="EMBL/GenBank/DDBJ databases">
        <title>Fjat-14235 jcm11544.</title>
        <authorList>
            <person name="Liu B."/>
            <person name="Wang J."/>
            <person name="Zhu Y."/>
            <person name="Liu G."/>
            <person name="Chen Q."/>
            <person name="Chen Z."/>
            <person name="Lan J."/>
            <person name="Che J."/>
            <person name="Ge C."/>
            <person name="Shi H."/>
            <person name="Pan Z."/>
            <person name="Liu X."/>
        </authorList>
    </citation>
    <scope>NUCLEOTIDE SEQUENCE [LARGE SCALE GENOMIC DNA]</scope>
    <source>
        <strain evidence="2">JCM 11544</strain>
    </source>
</reference>
<dbReference type="InterPro" id="IPR009467">
    <property type="entry name" value="Glycolipid-bd_prot_put"/>
</dbReference>
<name>A0A0M0G4Y2_9BACI</name>
<dbReference type="Proteomes" id="UP000037405">
    <property type="component" value="Unassembled WGS sequence"/>
</dbReference>
<gene>
    <name evidence="1" type="ORF">AF331_11380</name>
</gene>
<evidence type="ECO:0008006" key="3">
    <source>
        <dbReference type="Google" id="ProtNLM"/>
    </source>
</evidence>
<dbReference type="EMBL" id="LGUE01000004">
    <property type="protein sequence ID" value="KON84632.1"/>
    <property type="molecule type" value="Genomic_DNA"/>
</dbReference>
<protein>
    <recommendedName>
        <fullName evidence="3">Glycolipid-binding domain-containing protein</fullName>
    </recommendedName>
</protein>
<dbReference type="Pfam" id="PF06475">
    <property type="entry name" value="Glycolipid_bind"/>
    <property type="match status" value="1"/>
</dbReference>
<sequence>MIRWKNQREETEELSLTEKDGCITIQSTVHHSATEIRYSLELDRSWTFRKGSIRIGDRSLTLHADGSGSWSDGEHGPIEELTGAIDIDISCTPFTNSLPINRMEWVQGRTVSMDVVYLSVPDLTFRKVNQHYTLLRDSNGIREFCYQSPTYESSIFVDREGLVVDYPGLFLRI</sequence>
<dbReference type="OrthoDB" id="9814791at2"/>
<organism evidence="1 2">
    <name type="scientific">Rossellomorea marisflavi</name>
    <dbReference type="NCBI Taxonomy" id="189381"/>
    <lineage>
        <taxon>Bacteria</taxon>
        <taxon>Bacillati</taxon>
        <taxon>Bacillota</taxon>
        <taxon>Bacilli</taxon>
        <taxon>Bacillales</taxon>
        <taxon>Bacillaceae</taxon>
        <taxon>Rossellomorea</taxon>
    </lineage>
</organism>
<comment type="caution">
    <text evidence="1">The sequence shown here is derived from an EMBL/GenBank/DDBJ whole genome shotgun (WGS) entry which is preliminary data.</text>
</comment>
<dbReference type="SUPFAM" id="SSF159275">
    <property type="entry name" value="PA1994-like"/>
    <property type="match status" value="1"/>
</dbReference>
<dbReference type="AlphaFoldDB" id="A0A0M0G4Y2"/>
<accession>A0A0M0G4Y2</accession>
<proteinExistence type="predicted"/>